<dbReference type="InterPro" id="IPR036291">
    <property type="entry name" value="NAD(P)-bd_dom_sf"/>
</dbReference>
<dbReference type="EMBL" id="CAFABA010000073">
    <property type="protein sequence ID" value="CAB4833121.1"/>
    <property type="molecule type" value="Genomic_DNA"/>
</dbReference>
<evidence type="ECO:0000313" key="5">
    <source>
        <dbReference type="EMBL" id="CAB5000083.1"/>
    </source>
</evidence>
<dbReference type="PANTHER" id="PTHR43000">
    <property type="entry name" value="DTDP-D-GLUCOSE 4,6-DEHYDRATASE-RELATED"/>
    <property type="match status" value="1"/>
</dbReference>
<reference evidence="3" key="1">
    <citation type="submission" date="2020-05" db="EMBL/GenBank/DDBJ databases">
        <authorList>
            <person name="Chiriac C."/>
            <person name="Salcher M."/>
            <person name="Ghai R."/>
            <person name="Kavagutti S V."/>
        </authorList>
    </citation>
    <scope>NUCLEOTIDE SEQUENCE</scope>
</reference>
<name>A0A6J6S2Q3_9ZZZZ</name>
<dbReference type="SUPFAM" id="SSF51735">
    <property type="entry name" value="NAD(P)-binding Rossmann-fold domains"/>
    <property type="match status" value="1"/>
</dbReference>
<comment type="similarity">
    <text evidence="1">Belongs to the NAD(P)-dependent epimerase/dehydratase family.</text>
</comment>
<feature type="domain" description="NAD-dependent epimerase/dehydratase" evidence="2">
    <location>
        <begin position="12"/>
        <end position="206"/>
    </location>
</feature>
<gene>
    <name evidence="3" type="ORF">UFOPK2754_00348</name>
    <name evidence="4" type="ORF">UFOPK3139_01766</name>
    <name evidence="5" type="ORF">UFOPK3967_01569</name>
</gene>
<dbReference type="EMBL" id="CAEZYR010000007">
    <property type="protein sequence ID" value="CAB4729086.1"/>
    <property type="molecule type" value="Genomic_DNA"/>
</dbReference>
<dbReference type="Pfam" id="PF01370">
    <property type="entry name" value="Epimerase"/>
    <property type="match status" value="1"/>
</dbReference>
<dbReference type="EMBL" id="CAFBOS010000092">
    <property type="protein sequence ID" value="CAB5000083.1"/>
    <property type="molecule type" value="Genomic_DNA"/>
</dbReference>
<dbReference type="Gene3D" id="3.40.50.720">
    <property type="entry name" value="NAD(P)-binding Rossmann-like Domain"/>
    <property type="match status" value="1"/>
</dbReference>
<accession>A0A6J6S2Q3</accession>
<sequence length="321" mass="34121">MLKVPKLQGEKILVTGPAGQIAAPMCAYLAEHNDVWGIARFSVPGSRDEVEAMGVTTRVVDLAQADFGDLPQDFTYVLHLAAAIGQSPDYDESLRVNAEATGLLLTHCRSAKAALVMSTASVYKPDADPRHLYIETDPLGEAVLPSVPTYSISKIAEEAVARFCARSLGLPVTIARMNAAYSARGGLPAYHLDAIVAGKPVTVRHDPCPYSPIHQDDINEQVAAMLGAASVPATIVNWGGDDPVGPQDWCAEFAKLTGKPADLVVQTVPGSQIGNSLDNTKRMAITGPCRVRFPDGFRRLYEARYPNGVDGGIAGMSNPLA</sequence>
<proteinExistence type="inferred from homology"/>
<dbReference type="InterPro" id="IPR001509">
    <property type="entry name" value="Epimerase_deHydtase"/>
</dbReference>
<evidence type="ECO:0000256" key="1">
    <source>
        <dbReference type="ARBA" id="ARBA00007637"/>
    </source>
</evidence>
<organism evidence="3">
    <name type="scientific">freshwater metagenome</name>
    <dbReference type="NCBI Taxonomy" id="449393"/>
    <lineage>
        <taxon>unclassified sequences</taxon>
        <taxon>metagenomes</taxon>
        <taxon>ecological metagenomes</taxon>
    </lineage>
</organism>
<evidence type="ECO:0000313" key="3">
    <source>
        <dbReference type="EMBL" id="CAB4729086.1"/>
    </source>
</evidence>
<protein>
    <submittedName>
        <fullName evidence="3">Unannotated protein</fullName>
    </submittedName>
</protein>
<dbReference type="AlphaFoldDB" id="A0A6J6S2Q3"/>
<evidence type="ECO:0000313" key="4">
    <source>
        <dbReference type="EMBL" id="CAB4833121.1"/>
    </source>
</evidence>
<evidence type="ECO:0000259" key="2">
    <source>
        <dbReference type="Pfam" id="PF01370"/>
    </source>
</evidence>